<dbReference type="SMART" id="SM01408">
    <property type="entry name" value="ING"/>
    <property type="match status" value="1"/>
</dbReference>
<feature type="site" description="Histone H3K4me3 binding" evidence="7">
    <location>
        <position position="398"/>
    </location>
</feature>
<dbReference type="OMA" id="MREQGNQ"/>
<dbReference type="PROSITE" id="PS50016">
    <property type="entry name" value="ZF_PHD_2"/>
    <property type="match status" value="1"/>
</dbReference>
<evidence type="ECO:0000256" key="11">
    <source>
        <dbReference type="SAM" id="MobiDB-lite"/>
    </source>
</evidence>
<dbReference type="PROSITE" id="PS01359">
    <property type="entry name" value="ZF_PHD_1"/>
    <property type="match status" value="1"/>
</dbReference>
<feature type="site" description="Histone H3K4me3 binding" evidence="7">
    <location>
        <position position="390"/>
    </location>
</feature>
<feature type="compositionally biased region" description="Low complexity" evidence="11">
    <location>
        <begin position="185"/>
        <end position="207"/>
    </location>
</feature>
<comment type="subcellular location">
    <subcellularLocation>
        <location evidence="1 10">Nucleus</location>
    </subcellularLocation>
</comment>
<evidence type="ECO:0000256" key="2">
    <source>
        <dbReference type="ARBA" id="ARBA00010210"/>
    </source>
</evidence>
<keyword evidence="13" id="KW-1185">Reference proteome</keyword>
<evidence type="ECO:0000259" key="12">
    <source>
        <dbReference type="PROSITE" id="PS50016"/>
    </source>
</evidence>
<feature type="binding site" evidence="8">
    <location>
        <position position="400"/>
    </location>
    <ligand>
        <name>Zn(2+)</name>
        <dbReference type="ChEBI" id="CHEBI:29105"/>
        <label>1</label>
    </ligand>
</feature>
<comment type="function">
    <text evidence="10">Component of an histone acetyltransferase complex.</text>
</comment>
<accession>A0A915IPC3</accession>
<dbReference type="PANTHER" id="PTHR10333:SF89">
    <property type="entry name" value="INHIBITOR OF GROWTH PROTEIN"/>
    <property type="match status" value="1"/>
</dbReference>
<comment type="similarity">
    <text evidence="2 10">Belongs to the ING family.</text>
</comment>
<dbReference type="InterPro" id="IPR013083">
    <property type="entry name" value="Znf_RING/FYVE/PHD"/>
</dbReference>
<evidence type="ECO:0000256" key="10">
    <source>
        <dbReference type="RuleBase" id="RU361213"/>
    </source>
</evidence>
<feature type="binding site" evidence="8">
    <location>
        <position position="403"/>
    </location>
    <ligand>
        <name>Zn(2+)</name>
        <dbReference type="ChEBI" id="CHEBI:29105"/>
        <label>1</label>
    </ligand>
</feature>
<evidence type="ECO:0000256" key="7">
    <source>
        <dbReference type="PIRSR" id="PIRSR628651-50"/>
    </source>
</evidence>
<feature type="region of interest" description="Disordered" evidence="11">
    <location>
        <begin position="149"/>
        <end position="342"/>
    </location>
</feature>
<comment type="domain">
    <text evidence="10">The PHD-type zinc finger mediates the binding to H3K4me3.</text>
</comment>
<dbReference type="Pfam" id="PF12998">
    <property type="entry name" value="ING"/>
    <property type="match status" value="1"/>
</dbReference>
<comment type="subunit">
    <text evidence="10">Component of an histone acetyltransferase complex. Interacts with H3K4me3 and to a lesser extent with H3K4me2.</text>
</comment>
<feature type="site" description="Histone H3K4me3 binding" evidence="7">
    <location>
        <position position="357"/>
    </location>
</feature>
<evidence type="ECO:0000313" key="14">
    <source>
        <dbReference type="WBParaSite" id="nRc.2.0.1.t15651-RA"/>
    </source>
</evidence>
<feature type="binding site" evidence="8">
    <location>
        <position position="419"/>
    </location>
    <ligand>
        <name>Zn(2+)</name>
        <dbReference type="ChEBI" id="CHEBI:29105"/>
        <label>2</label>
    </ligand>
</feature>
<feature type="compositionally biased region" description="Polar residues" evidence="11">
    <location>
        <begin position="149"/>
        <end position="173"/>
    </location>
</feature>
<feature type="binding site" evidence="8">
    <location>
        <position position="389"/>
    </location>
    <ligand>
        <name>Zn(2+)</name>
        <dbReference type="ChEBI" id="CHEBI:29105"/>
        <label>2</label>
    </ligand>
</feature>
<feature type="compositionally biased region" description="Polar residues" evidence="11">
    <location>
        <begin position="280"/>
        <end position="298"/>
    </location>
</feature>
<dbReference type="SMART" id="SM00249">
    <property type="entry name" value="PHD"/>
    <property type="match status" value="1"/>
</dbReference>
<evidence type="ECO:0000256" key="8">
    <source>
        <dbReference type="PIRSR" id="PIRSR628651-51"/>
    </source>
</evidence>
<dbReference type="InterPro" id="IPR019787">
    <property type="entry name" value="Znf_PHD-finger"/>
</dbReference>
<dbReference type="WBParaSite" id="nRc.2.0.1.t15651-RA">
    <property type="protein sequence ID" value="nRc.2.0.1.t15651-RA"/>
    <property type="gene ID" value="nRc.2.0.1.g15651"/>
</dbReference>
<feature type="compositionally biased region" description="Low complexity" evidence="11">
    <location>
        <begin position="299"/>
        <end position="312"/>
    </location>
</feature>
<sequence>SAPPKIWQSLTPGPKKVALSPPRSRGPASAFDAACAVSYLEDYLDCVESLPQDIQARISKIRKLDSEYCESLKRIKSLRGTFFKINGDDYQKRLILSKIRAELLIGQELSDEQIKHLNFLNEILEVKVRTLDQESRNLESGISDNLFNIVSPNNNQQQSSALQKQPNSHVTNNSRHEKQKILNHNQQQNSSEESETSNNNSRTSSSTPCQNSAKFGSCGYKRSKRLKYSSQTPQKSLDPPKIRESSVLSNFKDRFNLNHNTNGRSPAAAVNADSDDSQDRLLTSGHNSRCKNNQSPACTNFSTSSSATTNQNQRRRKKGSAVINGKEEESTKNCQHQQPKNAKMKYSLPVDPDEPTYCSCNQALSVLSFKLWESSVAKFRVSYGEMIGCDNNECEIEWYHFECVNLTSKPKGKWYCPNCRGDRSNIMKENNNNNQQNS</sequence>
<keyword evidence="10" id="KW-0156">Chromatin regulator</keyword>
<dbReference type="InterPro" id="IPR011011">
    <property type="entry name" value="Znf_FYVE_PHD"/>
</dbReference>
<dbReference type="CDD" id="cd15584">
    <property type="entry name" value="PHD_ING1_2"/>
    <property type="match status" value="1"/>
</dbReference>
<dbReference type="SUPFAM" id="SSF57903">
    <property type="entry name" value="FYVE/PHD zinc finger"/>
    <property type="match status" value="1"/>
</dbReference>
<dbReference type="Gene3D" id="6.10.140.1740">
    <property type="match status" value="1"/>
</dbReference>
<feature type="domain" description="PHD-type" evidence="12">
    <location>
        <begin position="355"/>
        <end position="422"/>
    </location>
</feature>
<evidence type="ECO:0000256" key="6">
    <source>
        <dbReference type="ARBA" id="ARBA00023242"/>
    </source>
</evidence>
<dbReference type="GO" id="GO:0008270">
    <property type="term" value="F:zinc ion binding"/>
    <property type="evidence" value="ECO:0007669"/>
    <property type="project" value="UniProtKB-KW"/>
</dbReference>
<feature type="binding site" evidence="8">
    <location>
        <position position="416"/>
    </location>
    <ligand>
        <name>Zn(2+)</name>
        <dbReference type="ChEBI" id="CHEBI:29105"/>
        <label>2</label>
    </ligand>
</feature>
<dbReference type="InterPro" id="IPR028643">
    <property type="entry name" value="ING1_PHD_Znf"/>
</dbReference>
<evidence type="ECO:0000256" key="1">
    <source>
        <dbReference type="ARBA" id="ARBA00004123"/>
    </source>
</evidence>
<dbReference type="InterPro" id="IPR028651">
    <property type="entry name" value="ING_fam"/>
</dbReference>
<dbReference type="GO" id="GO:0045893">
    <property type="term" value="P:positive regulation of DNA-templated transcription"/>
    <property type="evidence" value="ECO:0007669"/>
    <property type="project" value="TreeGrafter"/>
</dbReference>
<keyword evidence="6 10" id="KW-0539">Nucleus</keyword>
<evidence type="ECO:0000313" key="13">
    <source>
        <dbReference type="Proteomes" id="UP000887565"/>
    </source>
</evidence>
<proteinExistence type="inferred from homology"/>
<dbReference type="InterPro" id="IPR019786">
    <property type="entry name" value="Zinc_finger_PHD-type_CS"/>
</dbReference>
<protein>
    <recommendedName>
        <fullName evidence="10">Inhibitor of growth protein</fullName>
    </recommendedName>
</protein>
<dbReference type="InterPro" id="IPR001965">
    <property type="entry name" value="Znf_PHD"/>
</dbReference>
<feature type="site" description="Histone H3K4me3 binding" evidence="7">
    <location>
        <position position="386"/>
    </location>
</feature>
<dbReference type="PANTHER" id="PTHR10333">
    <property type="entry name" value="INHIBITOR OF GROWTH PROTEIN"/>
    <property type="match status" value="1"/>
</dbReference>
<dbReference type="GO" id="GO:0006325">
    <property type="term" value="P:chromatin organization"/>
    <property type="evidence" value="ECO:0007669"/>
    <property type="project" value="UniProtKB-KW"/>
</dbReference>
<dbReference type="InterPro" id="IPR024610">
    <property type="entry name" value="ING_N_histone-binding"/>
</dbReference>
<evidence type="ECO:0000256" key="9">
    <source>
        <dbReference type="PROSITE-ProRule" id="PRU00146"/>
    </source>
</evidence>
<reference evidence="14" key="1">
    <citation type="submission" date="2022-11" db="UniProtKB">
        <authorList>
            <consortium name="WormBaseParasite"/>
        </authorList>
    </citation>
    <scope>IDENTIFICATION</scope>
</reference>
<organism evidence="13 14">
    <name type="scientific">Romanomermis culicivorax</name>
    <name type="common">Nematode worm</name>
    <dbReference type="NCBI Taxonomy" id="13658"/>
    <lineage>
        <taxon>Eukaryota</taxon>
        <taxon>Metazoa</taxon>
        <taxon>Ecdysozoa</taxon>
        <taxon>Nematoda</taxon>
        <taxon>Enoplea</taxon>
        <taxon>Dorylaimia</taxon>
        <taxon>Mermithida</taxon>
        <taxon>Mermithoidea</taxon>
        <taxon>Mermithidae</taxon>
        <taxon>Romanomermis</taxon>
    </lineage>
</organism>
<keyword evidence="5 8" id="KW-0862">Zinc</keyword>
<feature type="binding site" evidence="8">
    <location>
        <position position="358"/>
    </location>
    <ligand>
        <name>Zn(2+)</name>
        <dbReference type="ChEBI" id="CHEBI:29105"/>
        <label>1</label>
    </ligand>
</feature>
<feature type="binding site" evidence="8">
    <location>
        <position position="360"/>
    </location>
    <ligand>
        <name>Zn(2+)</name>
        <dbReference type="ChEBI" id="CHEBI:29105"/>
        <label>1</label>
    </ligand>
</feature>
<dbReference type="Gene3D" id="3.30.40.10">
    <property type="entry name" value="Zinc/RING finger domain, C3HC4 (zinc finger)"/>
    <property type="match status" value="1"/>
</dbReference>
<name>A0A915IPC3_ROMCU</name>
<dbReference type="Proteomes" id="UP000887565">
    <property type="component" value="Unplaced"/>
</dbReference>
<evidence type="ECO:0000256" key="5">
    <source>
        <dbReference type="ARBA" id="ARBA00022833"/>
    </source>
</evidence>
<feature type="region of interest" description="Disordered" evidence="11">
    <location>
        <begin position="1"/>
        <end position="26"/>
    </location>
</feature>
<evidence type="ECO:0000256" key="4">
    <source>
        <dbReference type="ARBA" id="ARBA00022771"/>
    </source>
</evidence>
<feature type="binding site" evidence="8">
    <location>
        <position position="394"/>
    </location>
    <ligand>
        <name>Zn(2+)</name>
        <dbReference type="ChEBI" id="CHEBI:29105"/>
        <label>2</label>
    </ligand>
</feature>
<dbReference type="AlphaFoldDB" id="A0A915IPC3"/>
<dbReference type="GO" id="GO:0005634">
    <property type="term" value="C:nucleus"/>
    <property type="evidence" value="ECO:0007669"/>
    <property type="project" value="UniProtKB-SubCell"/>
</dbReference>
<keyword evidence="4 9" id="KW-0863">Zinc-finger</keyword>
<keyword evidence="3 8" id="KW-0479">Metal-binding</keyword>
<evidence type="ECO:0000256" key="3">
    <source>
        <dbReference type="ARBA" id="ARBA00022723"/>
    </source>
</evidence>